<dbReference type="InterPro" id="IPR046347">
    <property type="entry name" value="bZIP_sf"/>
</dbReference>
<dbReference type="STRING" id="126957.T1J3S5"/>
<feature type="compositionally biased region" description="Low complexity" evidence="8">
    <location>
        <begin position="134"/>
        <end position="151"/>
    </location>
</feature>
<reference evidence="11" key="2">
    <citation type="submission" date="2015-02" db="UniProtKB">
        <authorList>
            <consortium name="EnsemblMetazoa"/>
        </authorList>
    </citation>
    <scope>IDENTIFICATION</scope>
</reference>
<dbReference type="InterPro" id="IPR051027">
    <property type="entry name" value="bZIP_transcription_factors"/>
</dbReference>
<comment type="subcellular location">
    <subcellularLocation>
        <location evidence="1">Nucleus</location>
    </subcellularLocation>
</comment>
<feature type="coiled-coil region" evidence="7">
    <location>
        <begin position="355"/>
        <end position="389"/>
    </location>
</feature>
<dbReference type="PANTHER" id="PTHR19304">
    <property type="entry name" value="CYCLIC-AMP RESPONSE ELEMENT BINDING PROTEIN"/>
    <property type="match status" value="1"/>
</dbReference>
<dbReference type="GO" id="GO:0008270">
    <property type="term" value="F:zinc ion binding"/>
    <property type="evidence" value="ECO:0007669"/>
    <property type="project" value="UniProtKB-KW"/>
</dbReference>
<dbReference type="PRINTS" id="PR00043">
    <property type="entry name" value="LEUZIPPRJUN"/>
</dbReference>
<evidence type="ECO:0000256" key="1">
    <source>
        <dbReference type="ARBA" id="ARBA00004123"/>
    </source>
</evidence>
<feature type="domain" description="BZIP" evidence="10">
    <location>
        <begin position="330"/>
        <end position="393"/>
    </location>
</feature>
<proteinExistence type="predicted"/>
<evidence type="ECO:0008006" key="13">
    <source>
        <dbReference type="Google" id="ProtNLM"/>
    </source>
</evidence>
<evidence type="ECO:0000256" key="5">
    <source>
        <dbReference type="ARBA" id="ARBA00023242"/>
    </source>
</evidence>
<dbReference type="PROSITE" id="PS50157">
    <property type="entry name" value="ZINC_FINGER_C2H2_2"/>
    <property type="match status" value="1"/>
</dbReference>
<dbReference type="InterPro" id="IPR002112">
    <property type="entry name" value="Leuzip_Jun"/>
</dbReference>
<dbReference type="GO" id="GO:0005634">
    <property type="term" value="C:nucleus"/>
    <property type="evidence" value="ECO:0007669"/>
    <property type="project" value="UniProtKB-SubCell"/>
</dbReference>
<dbReference type="AlphaFoldDB" id="T1J3S5"/>
<dbReference type="Proteomes" id="UP000014500">
    <property type="component" value="Unassembled WGS sequence"/>
</dbReference>
<evidence type="ECO:0000256" key="7">
    <source>
        <dbReference type="SAM" id="Coils"/>
    </source>
</evidence>
<keyword evidence="3" id="KW-0238">DNA-binding</keyword>
<dbReference type="GO" id="GO:0003677">
    <property type="term" value="F:DNA binding"/>
    <property type="evidence" value="ECO:0007669"/>
    <property type="project" value="UniProtKB-KW"/>
</dbReference>
<evidence type="ECO:0000256" key="2">
    <source>
        <dbReference type="ARBA" id="ARBA00023015"/>
    </source>
</evidence>
<dbReference type="InterPro" id="IPR004827">
    <property type="entry name" value="bZIP"/>
</dbReference>
<protein>
    <recommendedName>
        <fullName evidence="13">BZIP domain-containing protein</fullName>
    </recommendedName>
</protein>
<dbReference type="PROSITE" id="PS00036">
    <property type="entry name" value="BZIP_BASIC"/>
    <property type="match status" value="1"/>
</dbReference>
<keyword evidence="12" id="KW-1185">Reference proteome</keyword>
<dbReference type="PROSITE" id="PS00028">
    <property type="entry name" value="ZINC_FINGER_C2H2_1"/>
    <property type="match status" value="1"/>
</dbReference>
<organism evidence="11 12">
    <name type="scientific">Strigamia maritima</name>
    <name type="common">European centipede</name>
    <name type="synonym">Geophilus maritimus</name>
    <dbReference type="NCBI Taxonomy" id="126957"/>
    <lineage>
        <taxon>Eukaryota</taxon>
        <taxon>Metazoa</taxon>
        <taxon>Ecdysozoa</taxon>
        <taxon>Arthropoda</taxon>
        <taxon>Myriapoda</taxon>
        <taxon>Chilopoda</taxon>
        <taxon>Pleurostigmophora</taxon>
        <taxon>Geophilomorpha</taxon>
        <taxon>Linotaeniidae</taxon>
        <taxon>Strigamia</taxon>
    </lineage>
</organism>
<dbReference type="Gene3D" id="3.30.160.60">
    <property type="entry name" value="Classic Zinc Finger"/>
    <property type="match status" value="1"/>
</dbReference>
<keyword evidence="5" id="KW-0539">Nucleus</keyword>
<keyword evidence="2" id="KW-0805">Transcription regulation</keyword>
<dbReference type="EMBL" id="JH431830">
    <property type="status" value="NOT_ANNOTATED_CDS"/>
    <property type="molecule type" value="Genomic_DNA"/>
</dbReference>
<keyword evidence="7" id="KW-0175">Coiled coil</keyword>
<feature type="domain" description="C2H2-type" evidence="9">
    <location>
        <begin position="8"/>
        <end position="32"/>
    </location>
</feature>
<dbReference type="SMART" id="SM00355">
    <property type="entry name" value="ZnF_C2H2"/>
    <property type="match status" value="1"/>
</dbReference>
<dbReference type="CDD" id="cd14687">
    <property type="entry name" value="bZIP_ATF2"/>
    <property type="match status" value="1"/>
</dbReference>
<keyword evidence="4" id="KW-0804">Transcription</keyword>
<evidence type="ECO:0000313" key="11">
    <source>
        <dbReference type="EnsemblMetazoa" id="SMAR008245-PA"/>
    </source>
</evidence>
<dbReference type="Gene3D" id="1.20.5.170">
    <property type="match status" value="1"/>
</dbReference>
<evidence type="ECO:0000313" key="12">
    <source>
        <dbReference type="Proteomes" id="UP000014500"/>
    </source>
</evidence>
<dbReference type="OMA" id="PTRFIDY"/>
<evidence type="ECO:0000259" key="10">
    <source>
        <dbReference type="PROSITE" id="PS50217"/>
    </source>
</evidence>
<dbReference type="GO" id="GO:0003700">
    <property type="term" value="F:DNA-binding transcription factor activity"/>
    <property type="evidence" value="ECO:0007669"/>
    <property type="project" value="InterPro"/>
</dbReference>
<evidence type="ECO:0000256" key="8">
    <source>
        <dbReference type="SAM" id="MobiDB-lite"/>
    </source>
</evidence>
<evidence type="ECO:0000256" key="3">
    <source>
        <dbReference type="ARBA" id="ARBA00023125"/>
    </source>
</evidence>
<evidence type="ECO:0000256" key="4">
    <source>
        <dbReference type="ARBA" id="ARBA00023163"/>
    </source>
</evidence>
<dbReference type="InterPro" id="IPR013087">
    <property type="entry name" value="Znf_C2H2_type"/>
</dbReference>
<sequence length="480" mass="52769">MDDDDKPFACTASGCGMRFTNEDHLTVHKKKHEMSLNLTATIKNNTNLFVDQTPTPTRFIRNCEEVGLFQDLNPFDQQFHKAIEISKSGGSLSNETLQVPSDSDTLNTPAVLDSDLVVSTTTCISDDVPTTNRSSSLQMLTSSLQPSSTTTDSDDDEIIIIPSCVPADTTESPPLVTNSQTNTLTQTINTNQILHLSTNETNLENTPHTETQGPQIVAGSAATVVQLLLKLPDGRSVPVQIPTIPVVHTSNIQPTMATSNVTSLAKMKLKQSLIQNNQNASPNSNNMNVMTEAVDMVISQEQMSDSMDSLKFVEIINNKRRRTSDGEDPDEKRRRFLERNRAAATRCRLKRKQFISNLERRADELSGTNVQLQNEVSSLRNEVAQLKTMLLAHKDCPVTLQQKGLVESSDLISGHSSENMTTIEITSAEAIATTALTTMAHAHSVPTDPEHILPIDIIIESDPIELINNDQENSNLEVDK</sequence>
<dbReference type="SUPFAM" id="SSF57959">
    <property type="entry name" value="Leucine zipper domain"/>
    <property type="match status" value="1"/>
</dbReference>
<name>T1J3S5_STRMM</name>
<keyword evidence="6" id="KW-0863">Zinc-finger</keyword>
<dbReference type="eggNOG" id="KOG1414">
    <property type="taxonomic scope" value="Eukaryota"/>
</dbReference>
<evidence type="ECO:0000256" key="6">
    <source>
        <dbReference type="PROSITE-ProRule" id="PRU00042"/>
    </source>
</evidence>
<keyword evidence="6" id="KW-0862">Zinc</keyword>
<dbReference type="HOGENOM" id="CLU_464815_0_0_1"/>
<dbReference type="InterPro" id="IPR036236">
    <property type="entry name" value="Znf_C2H2_sf"/>
</dbReference>
<dbReference type="SMART" id="SM00338">
    <property type="entry name" value="BRLZ"/>
    <property type="match status" value="1"/>
</dbReference>
<dbReference type="Pfam" id="PF00170">
    <property type="entry name" value="bZIP_1"/>
    <property type="match status" value="1"/>
</dbReference>
<dbReference type="EnsemblMetazoa" id="SMAR008245-RA">
    <property type="protein sequence ID" value="SMAR008245-PA"/>
    <property type="gene ID" value="SMAR008245"/>
</dbReference>
<dbReference type="PROSITE" id="PS50217">
    <property type="entry name" value="BZIP"/>
    <property type="match status" value="1"/>
</dbReference>
<evidence type="ECO:0000259" key="9">
    <source>
        <dbReference type="PROSITE" id="PS50157"/>
    </source>
</evidence>
<keyword evidence="6" id="KW-0479">Metal-binding</keyword>
<feature type="region of interest" description="Disordered" evidence="8">
    <location>
        <begin position="131"/>
        <end position="154"/>
    </location>
</feature>
<dbReference type="FunFam" id="1.20.5.170:FF:000010">
    <property type="entry name" value="Cyclic AMP-dependent transcription factor ATF-2"/>
    <property type="match status" value="1"/>
</dbReference>
<dbReference type="SUPFAM" id="SSF57667">
    <property type="entry name" value="beta-beta-alpha zinc fingers"/>
    <property type="match status" value="1"/>
</dbReference>
<reference evidence="12" key="1">
    <citation type="submission" date="2011-05" db="EMBL/GenBank/DDBJ databases">
        <authorList>
            <person name="Richards S.R."/>
            <person name="Qu J."/>
            <person name="Jiang H."/>
            <person name="Jhangiani S.N."/>
            <person name="Agravi P."/>
            <person name="Goodspeed R."/>
            <person name="Gross S."/>
            <person name="Mandapat C."/>
            <person name="Jackson L."/>
            <person name="Mathew T."/>
            <person name="Pu L."/>
            <person name="Thornton R."/>
            <person name="Saada N."/>
            <person name="Wilczek-Boney K.B."/>
            <person name="Lee S."/>
            <person name="Kovar C."/>
            <person name="Wu Y."/>
            <person name="Scherer S.E."/>
            <person name="Worley K.C."/>
            <person name="Muzny D.M."/>
            <person name="Gibbs R."/>
        </authorList>
    </citation>
    <scope>NUCLEOTIDE SEQUENCE</scope>
    <source>
        <strain evidence="12">Brora</strain>
    </source>
</reference>
<dbReference type="PhylomeDB" id="T1J3S5"/>
<accession>T1J3S5</accession>